<dbReference type="InterPro" id="IPR023058">
    <property type="entry name" value="PPIase_PpiC_CS"/>
</dbReference>
<gene>
    <name evidence="4" type="ordered locus">SRM_02009</name>
</gene>
<dbReference type="KEGG" id="srm:SRM_02009"/>
<reference evidence="4 5" key="1">
    <citation type="journal article" date="2010" name="ISME J.">
        <title>Fine-scale evolution: genomic, phenotypic and ecological differentiation in two coexisting Salinibacter ruber strains.</title>
        <authorList>
            <person name="Pena A."/>
            <person name="Teeling H."/>
            <person name="Huerta-Cepas J."/>
            <person name="Santos F."/>
            <person name="Yarza P."/>
            <person name="Brito-Echeverria J."/>
            <person name="Lucio M."/>
            <person name="Schmitt-Kopplin P."/>
            <person name="Meseguer I."/>
            <person name="Schenowitz C."/>
            <person name="Dossat C."/>
            <person name="Barbe V."/>
            <person name="Dopazo J."/>
            <person name="Rossello-Mora R."/>
            <person name="Schuler M."/>
            <person name="Glockner F.O."/>
            <person name="Amann R."/>
            <person name="Gabaldon T."/>
            <person name="Anton J."/>
        </authorList>
    </citation>
    <scope>NUCLEOTIDE SEQUENCE [LARGE SCALE GENOMIC DNA]</scope>
    <source>
        <strain evidence="4 5">M8</strain>
    </source>
</reference>
<dbReference type="Proteomes" id="UP000000933">
    <property type="component" value="Chromosome"/>
</dbReference>
<accession>D5HA75</accession>
<dbReference type="Gene3D" id="3.10.50.40">
    <property type="match status" value="2"/>
</dbReference>
<dbReference type="AlphaFoldDB" id="D5HA75"/>
<dbReference type="PANTHER" id="PTHR47245">
    <property type="entry name" value="PEPTIDYLPROLYL ISOMERASE"/>
    <property type="match status" value="1"/>
</dbReference>
<dbReference type="SUPFAM" id="SSF54534">
    <property type="entry name" value="FKBP-like"/>
    <property type="match status" value="2"/>
</dbReference>
<dbReference type="Pfam" id="PF13616">
    <property type="entry name" value="Rotamase_3"/>
    <property type="match status" value="1"/>
</dbReference>
<feature type="domain" description="PpiC" evidence="3">
    <location>
        <begin position="157"/>
        <end position="261"/>
    </location>
</feature>
<dbReference type="InterPro" id="IPR050245">
    <property type="entry name" value="PrsA_foldase"/>
</dbReference>
<dbReference type="PROSITE" id="PS01096">
    <property type="entry name" value="PPIC_PPIASE_1"/>
    <property type="match status" value="1"/>
</dbReference>
<dbReference type="PROSITE" id="PS50198">
    <property type="entry name" value="PPIC_PPIASE_2"/>
    <property type="match status" value="2"/>
</dbReference>
<keyword evidence="1" id="KW-0697">Rotamase</keyword>
<dbReference type="InterPro" id="IPR000297">
    <property type="entry name" value="PPIase_PpiC"/>
</dbReference>
<evidence type="ECO:0000256" key="1">
    <source>
        <dbReference type="PROSITE-ProRule" id="PRU00278"/>
    </source>
</evidence>
<feature type="domain" description="PpiC" evidence="3">
    <location>
        <begin position="266"/>
        <end position="365"/>
    </location>
</feature>
<keyword evidence="1" id="KW-0413">Isomerase</keyword>
<protein>
    <submittedName>
        <fullName evidence="4">PPIC-type PPIASE domain protein</fullName>
    </submittedName>
</protein>
<dbReference type="Pfam" id="PF13145">
    <property type="entry name" value="Rotamase_2"/>
    <property type="match status" value="1"/>
</dbReference>
<dbReference type="EMBL" id="FP565814">
    <property type="protein sequence ID" value="CBH24930.1"/>
    <property type="molecule type" value="Genomic_DNA"/>
</dbReference>
<dbReference type="InterPro" id="IPR046357">
    <property type="entry name" value="PPIase_dom_sf"/>
</dbReference>
<name>D5HA75_SALRM</name>
<dbReference type="Pfam" id="PF00639">
    <property type="entry name" value="Rotamase"/>
    <property type="match status" value="1"/>
</dbReference>
<evidence type="ECO:0000259" key="3">
    <source>
        <dbReference type="PROSITE" id="PS50198"/>
    </source>
</evidence>
<dbReference type="HOGENOM" id="CLU_019451_0_0_10"/>
<dbReference type="PANTHER" id="PTHR47245:SF2">
    <property type="entry name" value="PEPTIDYL-PROLYL CIS-TRANS ISOMERASE HP_0175-RELATED"/>
    <property type="match status" value="1"/>
</dbReference>
<proteinExistence type="predicted"/>
<evidence type="ECO:0000313" key="4">
    <source>
        <dbReference type="EMBL" id="CBH24930.1"/>
    </source>
</evidence>
<reference evidence="5" key="2">
    <citation type="submission" date="2010-04" db="EMBL/GenBank/DDBJ databases">
        <title>Genome sequence of Salinibacter ruber M8.</title>
        <authorList>
            <consortium name="Genoscope"/>
        </authorList>
    </citation>
    <scope>NUCLEOTIDE SEQUENCE [LARGE SCALE GENOMIC DNA]</scope>
    <source>
        <strain evidence="5">M8</strain>
    </source>
</reference>
<evidence type="ECO:0000256" key="2">
    <source>
        <dbReference type="SAM" id="MobiDB-lite"/>
    </source>
</evidence>
<organism evidence="4 5">
    <name type="scientific">Salinibacter ruber (strain M8)</name>
    <dbReference type="NCBI Taxonomy" id="761659"/>
    <lineage>
        <taxon>Bacteria</taxon>
        <taxon>Pseudomonadati</taxon>
        <taxon>Rhodothermota</taxon>
        <taxon>Rhodothermia</taxon>
        <taxon>Rhodothermales</taxon>
        <taxon>Salinibacteraceae</taxon>
        <taxon>Salinibacter</taxon>
    </lineage>
</organism>
<dbReference type="GO" id="GO:0003755">
    <property type="term" value="F:peptidyl-prolyl cis-trans isomerase activity"/>
    <property type="evidence" value="ECO:0007669"/>
    <property type="project" value="UniProtKB-KW"/>
</dbReference>
<sequence>MFLRASRQTGAPFVRPPPSMIRLGRTVGVFFLAVLGMACSSGPEATEVPSSAPPPDDTIVARYADTTLTLAELDSAFVDAAGGPQAAADSSLRAYRDFLDRYLHFRLKVRAARDAGLDTLPRIRREVHDYRQERARPQLLRTEVYAPLARTLYERRTQAVDVSHILIRPTSSSDTLAAYREAQAIADSVGRGVPFGDLALRNSDAPAARTEGRRGYRGRLGYLQAGDIVEPFEDRMYAVPPGGTSDIFRTKFGYHILKVHDRRPAAQPVELAHILRRPQGDSATSRRLLDSLRTEIRDGPLSFAAAAREYSQDRQSASEGGALGEVTPRALPPPLRKTVAALDSAGAVSGIVQTRFGYHLLKLIDRSERPSFDEAYSELKDRLVGQPRAEERTAAFARTVRAEVGAAADTARLLTIARAGSVDSLARPLLTHADTLSGAARPAATLGDSVYTVDQMARHLMQTDGGAQTTVAELVESFLNEKALQYAATRRAQTDPALRREVQKYRNGTLLFHYMQDSVWTAAARDTAGLRKTYRQNRTQYQFPERVRTLVLRTPADSVLRPYATRYERDSSITAVLDAAATDSLVSTDTVYVTDRSADVYRSARAAADGEAVGPLPHGEEWLFLIRDARLPPRPMRFEEARRRVVQDHQDRLERRVLRRLRERYDAEAFPERLRPPVSDAPTAP</sequence>
<evidence type="ECO:0000313" key="5">
    <source>
        <dbReference type="Proteomes" id="UP000000933"/>
    </source>
</evidence>
<feature type="region of interest" description="Disordered" evidence="2">
    <location>
        <begin position="308"/>
        <end position="330"/>
    </location>
</feature>